<dbReference type="Proteomes" id="UP001188597">
    <property type="component" value="Unassembled WGS sequence"/>
</dbReference>
<dbReference type="AlphaFoldDB" id="A0AA88W0B2"/>
<proteinExistence type="predicted"/>
<evidence type="ECO:0008006" key="3">
    <source>
        <dbReference type="Google" id="ProtNLM"/>
    </source>
</evidence>
<dbReference type="PANTHER" id="PTHR33090">
    <property type="entry name" value="DUF3774 DOMAIN PROTEIN-RELATED"/>
    <property type="match status" value="1"/>
</dbReference>
<keyword evidence="2" id="KW-1185">Reference proteome</keyword>
<evidence type="ECO:0000313" key="1">
    <source>
        <dbReference type="EMBL" id="KAK3016804.1"/>
    </source>
</evidence>
<dbReference type="EMBL" id="JAVXUP010001044">
    <property type="protein sequence ID" value="KAK3016804.1"/>
    <property type="molecule type" value="Genomic_DNA"/>
</dbReference>
<gene>
    <name evidence="1" type="ORF">RJ639_007423</name>
</gene>
<accession>A0AA88W0B2</accession>
<comment type="caution">
    <text evidence="1">The sequence shown here is derived from an EMBL/GenBank/DDBJ whole genome shotgun (WGS) entry which is preliminary data.</text>
</comment>
<reference evidence="1" key="1">
    <citation type="submission" date="2022-12" db="EMBL/GenBank/DDBJ databases">
        <title>Draft genome assemblies for two species of Escallonia (Escalloniales).</title>
        <authorList>
            <person name="Chanderbali A."/>
            <person name="Dervinis C."/>
            <person name="Anghel I."/>
            <person name="Soltis D."/>
            <person name="Soltis P."/>
            <person name="Zapata F."/>
        </authorList>
    </citation>
    <scope>NUCLEOTIDE SEQUENCE</scope>
    <source>
        <strain evidence="1">UCBG64.0493</strain>
        <tissue evidence="1">Leaf</tissue>
    </source>
</reference>
<dbReference type="Pfam" id="PF12609">
    <property type="entry name" value="DUF3774"/>
    <property type="match status" value="2"/>
</dbReference>
<organism evidence="1 2">
    <name type="scientific">Escallonia herrerae</name>
    <dbReference type="NCBI Taxonomy" id="1293975"/>
    <lineage>
        <taxon>Eukaryota</taxon>
        <taxon>Viridiplantae</taxon>
        <taxon>Streptophyta</taxon>
        <taxon>Embryophyta</taxon>
        <taxon>Tracheophyta</taxon>
        <taxon>Spermatophyta</taxon>
        <taxon>Magnoliopsida</taxon>
        <taxon>eudicotyledons</taxon>
        <taxon>Gunneridae</taxon>
        <taxon>Pentapetalae</taxon>
        <taxon>asterids</taxon>
        <taxon>campanulids</taxon>
        <taxon>Escalloniales</taxon>
        <taxon>Escalloniaceae</taxon>
        <taxon>Escallonia</taxon>
    </lineage>
</organism>
<sequence length="146" mass="16516">MSSGSRAWIAAASVGLVEALKDQGFCRWNHTIRSIQHHARSNLRSFSQTKKLSSSSSAVVASRLRDEKAKRAEESLRTVMWNYNIRSMHQKAKNKASLFSQQTKKYSSSSRLSAVLVSSCKVGEEKAKQDEDSLRKVMYLSFWDPN</sequence>
<protein>
    <recommendedName>
        <fullName evidence="3">Wound-responsive family protein</fullName>
    </recommendedName>
</protein>
<name>A0AA88W0B2_9ASTE</name>
<dbReference type="InterPro" id="IPR022251">
    <property type="entry name" value="DUF3774_wound-induced"/>
</dbReference>
<evidence type="ECO:0000313" key="2">
    <source>
        <dbReference type="Proteomes" id="UP001188597"/>
    </source>
</evidence>